<evidence type="ECO:0000313" key="2">
    <source>
        <dbReference type="Proteomes" id="UP000071392"/>
    </source>
</evidence>
<gene>
    <name evidence="1" type="ORF">AXK12_03045</name>
</gene>
<dbReference type="EMBL" id="LSZP01000020">
    <property type="protein sequence ID" value="KXU36745.1"/>
    <property type="molecule type" value="Genomic_DNA"/>
</dbReference>
<dbReference type="STRING" id="1548208.AXK12_03045"/>
<dbReference type="AlphaFoldDB" id="A0A139SQ66"/>
<dbReference type="Proteomes" id="UP000071392">
    <property type="component" value="Unassembled WGS sequence"/>
</dbReference>
<reference evidence="1 2" key="1">
    <citation type="submission" date="2016-02" db="EMBL/GenBank/DDBJ databases">
        <authorList>
            <person name="Wen L."/>
            <person name="He K."/>
            <person name="Yang H."/>
        </authorList>
    </citation>
    <scope>NUCLEOTIDE SEQUENCE [LARGE SCALE GENOMIC DNA]</scope>
    <source>
        <strain evidence="1 2">CV41</strain>
    </source>
</reference>
<dbReference type="RefSeq" id="WP_068711180.1">
    <property type="nucleotide sequence ID" value="NZ_LSZP01000020.1"/>
</dbReference>
<accession>A0A139SQ66</accession>
<sequence length="238" mass="25755">MPNAMPASVIADLRFIGLESASVKSLSGFNKKRHTLPDSANATTNAFLARLCAPELAERGEALFQAVREAMGYKRREVSLSIDADGGLARLSARDFSLELFYELEPSSPEFYLFRQTLLDAKTSELLHNAAFNEVFAGTFSELSFTLQKGVQVEAVIDAVEGLDEVGNAAHSPLRVTYPSDCSVCEIAVAGVEARVRCTGASIDMIFPRAGSPLELLQEFAAVRSAFSLSELLRGLVE</sequence>
<dbReference type="OrthoDB" id="192612at2"/>
<keyword evidence="2" id="KW-1185">Reference proteome</keyword>
<comment type="caution">
    <text evidence="1">The sequence shown here is derived from an EMBL/GenBank/DDBJ whole genome shotgun (WGS) entry which is preliminary data.</text>
</comment>
<organism evidence="1 2">
    <name type="scientific">Cephaloticoccus capnophilus</name>
    <dbReference type="NCBI Taxonomy" id="1548208"/>
    <lineage>
        <taxon>Bacteria</taxon>
        <taxon>Pseudomonadati</taxon>
        <taxon>Verrucomicrobiota</taxon>
        <taxon>Opitutia</taxon>
        <taxon>Opitutales</taxon>
        <taxon>Opitutaceae</taxon>
        <taxon>Cephaloticoccus</taxon>
    </lineage>
</organism>
<proteinExistence type="predicted"/>
<evidence type="ECO:0000313" key="1">
    <source>
        <dbReference type="EMBL" id="KXU36745.1"/>
    </source>
</evidence>
<protein>
    <submittedName>
        <fullName evidence="1">Uncharacterized protein</fullName>
    </submittedName>
</protein>
<name>A0A139SQ66_9BACT</name>